<sequence>MPVGSSIPCSISTALADRKVVSRYWCFFTLLVL</sequence>
<name>C3LSY8_VIBCM</name>
<reference evidence="1 2" key="1">
    <citation type="journal article" date="2008" name="PLoS ONE">
        <title>A recalibrated molecular clock and independent origins for the cholera pandemic clones.</title>
        <authorList>
            <person name="Feng L."/>
            <person name="Reeves P.R."/>
            <person name="Lan R."/>
            <person name="Ren Y."/>
            <person name="Gao C."/>
            <person name="Zhou Z."/>
            <person name="Ren Y."/>
            <person name="Cheng J."/>
            <person name="Wang W."/>
            <person name="Wang J."/>
            <person name="Qian W."/>
            <person name="Li D."/>
            <person name="Wang L."/>
        </authorList>
    </citation>
    <scope>NUCLEOTIDE SEQUENCE [LARGE SCALE GENOMIC DNA]</scope>
    <source>
        <strain evidence="1 2">M66-2</strain>
    </source>
</reference>
<dbReference type="EMBL" id="CP001233">
    <property type="protein sequence ID" value="ACP05014.1"/>
    <property type="molecule type" value="Genomic_DNA"/>
</dbReference>
<accession>C3LSY8</accession>
<dbReference type="Proteomes" id="UP000001217">
    <property type="component" value="Chromosome I"/>
</dbReference>
<gene>
    <name evidence="1" type="ordered locus">VCM66_0693</name>
</gene>
<dbReference type="KEGG" id="vcm:VCM66_0693"/>
<protein>
    <submittedName>
        <fullName evidence="1">Uncharacterized protein</fullName>
    </submittedName>
</protein>
<evidence type="ECO:0000313" key="1">
    <source>
        <dbReference type="EMBL" id="ACP05014.1"/>
    </source>
</evidence>
<dbReference type="AlphaFoldDB" id="C3LSY8"/>
<proteinExistence type="predicted"/>
<organism evidence="1 2">
    <name type="scientific">Vibrio cholerae serotype O1 (strain M66-2)</name>
    <dbReference type="NCBI Taxonomy" id="579112"/>
    <lineage>
        <taxon>Bacteria</taxon>
        <taxon>Pseudomonadati</taxon>
        <taxon>Pseudomonadota</taxon>
        <taxon>Gammaproteobacteria</taxon>
        <taxon>Vibrionales</taxon>
        <taxon>Vibrionaceae</taxon>
        <taxon>Vibrio</taxon>
    </lineage>
</organism>
<dbReference type="HOGENOM" id="CLU_3384354_0_0_6"/>
<evidence type="ECO:0000313" key="2">
    <source>
        <dbReference type="Proteomes" id="UP000001217"/>
    </source>
</evidence>